<dbReference type="EMBL" id="BKAJ01000032">
    <property type="protein sequence ID" value="GEP54764.1"/>
    <property type="molecule type" value="Genomic_DNA"/>
</dbReference>
<keyword evidence="1" id="KW-0472">Membrane</keyword>
<evidence type="ECO:0000313" key="3">
    <source>
        <dbReference type="Proteomes" id="UP000321058"/>
    </source>
</evidence>
<organism evidence="2 3">
    <name type="scientific">Reyranella soli</name>
    <dbReference type="NCBI Taxonomy" id="1230389"/>
    <lineage>
        <taxon>Bacteria</taxon>
        <taxon>Pseudomonadati</taxon>
        <taxon>Pseudomonadota</taxon>
        <taxon>Alphaproteobacteria</taxon>
        <taxon>Hyphomicrobiales</taxon>
        <taxon>Reyranellaceae</taxon>
        <taxon>Reyranella</taxon>
    </lineage>
</organism>
<evidence type="ECO:0000313" key="2">
    <source>
        <dbReference type="EMBL" id="GEP54764.1"/>
    </source>
</evidence>
<feature type="transmembrane region" description="Helical" evidence="1">
    <location>
        <begin position="43"/>
        <end position="65"/>
    </location>
</feature>
<evidence type="ECO:0000256" key="1">
    <source>
        <dbReference type="SAM" id="Phobius"/>
    </source>
</evidence>
<keyword evidence="1" id="KW-0812">Transmembrane</keyword>
<keyword evidence="1" id="KW-1133">Transmembrane helix</keyword>
<proteinExistence type="predicted"/>
<sequence length="73" mass="8292">MKTGDTVFSLIKDLGLLVAAKQEAVPFLIAFGIAEFFFKFKSFALECLAFLVVWFVLSFLQSLIFPHTKEQRS</sequence>
<accession>A0A512N704</accession>
<keyword evidence="3" id="KW-1185">Reference proteome</keyword>
<reference evidence="2 3" key="1">
    <citation type="submission" date="2019-07" db="EMBL/GenBank/DDBJ databases">
        <title>Whole genome shotgun sequence of Reyranella soli NBRC 108950.</title>
        <authorList>
            <person name="Hosoyama A."/>
            <person name="Uohara A."/>
            <person name="Ohji S."/>
            <person name="Ichikawa N."/>
        </authorList>
    </citation>
    <scope>NUCLEOTIDE SEQUENCE [LARGE SCALE GENOMIC DNA]</scope>
    <source>
        <strain evidence="2 3">NBRC 108950</strain>
    </source>
</reference>
<dbReference type="Proteomes" id="UP000321058">
    <property type="component" value="Unassembled WGS sequence"/>
</dbReference>
<comment type="caution">
    <text evidence="2">The sequence shown here is derived from an EMBL/GenBank/DDBJ whole genome shotgun (WGS) entry which is preliminary data.</text>
</comment>
<name>A0A512N704_9HYPH</name>
<dbReference type="AlphaFoldDB" id="A0A512N704"/>
<gene>
    <name evidence="2" type="ORF">RSO01_19300</name>
</gene>
<protein>
    <submittedName>
        <fullName evidence="2">Uncharacterized protein</fullName>
    </submittedName>
</protein>